<sequence>MYSIKENIPCYVICVAVMASPRWSNSMLLASLILLLYWTTSSAQSHDSTSTDLSALDRFKRILPEDTKDKTEKGLNVVTQSLSVMKDVVDYIGTENIAGVLKGISGFASLAPGIGTLVSSIIVLVLVFIPQRDPLSEGFAEVNRKLDLLSIQISNLATDVEWFSYASVYSQDEVRILNAWKKLTEFRENSGLVKTAEDKLRLAEIFTNYYENTAVEASVANLYHYLTVSSTSLSGNLNDLLRKKFKCSISEIGKYNIYFSSLLWRGMVLNQLYWNLVGFNPSGKEAEQTQMFKTVSKAQISAVKFCLDNYNKYMKDDVEDIAKVLNPDNKQAIADQVKKALDKKYNWYNWVVLVHQTGPTKSHTFYNMENIPVGKITVAVGYTQKANIEKKEEVIKELSSCYKQPQTKQMGKVVGETSCDDITQQEIPRCSRKVSGVFVRELVKVMHASFKGETKTIAKVPVALQISPCFTGSTPKKQDGELHIYYSRTLTLCAPNPCKNKGKCERLLDSNEWLCNCPDGFYGDKCEKIFKISKTPVADKFQSVPDISTIDNKLNKMESRLDTMESKLDKTIKVQNPHQRKNSEPN</sequence>
<dbReference type="Proteomes" id="UP000314980">
    <property type="component" value="Unassembled WGS sequence"/>
</dbReference>
<evidence type="ECO:0000259" key="5">
    <source>
        <dbReference type="PROSITE" id="PS50026"/>
    </source>
</evidence>
<keyword evidence="3" id="KW-0812">Transmembrane</keyword>
<dbReference type="AlphaFoldDB" id="A0A4W6F1A5"/>
<dbReference type="InterPro" id="IPR039051">
    <property type="entry name" value="SE-CTX-like"/>
</dbReference>
<reference evidence="6" key="2">
    <citation type="submission" date="2025-08" db="UniProtKB">
        <authorList>
            <consortium name="Ensembl"/>
        </authorList>
    </citation>
    <scope>IDENTIFICATION</scope>
</reference>
<organism evidence="6 7">
    <name type="scientific">Lates calcarifer</name>
    <name type="common">Barramundi</name>
    <name type="synonym">Holocentrus calcarifer</name>
    <dbReference type="NCBI Taxonomy" id="8187"/>
    <lineage>
        <taxon>Eukaryota</taxon>
        <taxon>Metazoa</taxon>
        <taxon>Chordata</taxon>
        <taxon>Craniata</taxon>
        <taxon>Vertebrata</taxon>
        <taxon>Euteleostomi</taxon>
        <taxon>Actinopterygii</taxon>
        <taxon>Neopterygii</taxon>
        <taxon>Teleostei</taxon>
        <taxon>Neoteleostei</taxon>
        <taxon>Acanthomorphata</taxon>
        <taxon>Carangaria</taxon>
        <taxon>Carangaria incertae sedis</taxon>
        <taxon>Centropomidae</taxon>
        <taxon>Lates</taxon>
    </lineage>
</organism>
<feature type="signal peptide" evidence="4">
    <location>
        <begin position="1"/>
        <end position="43"/>
    </location>
</feature>
<dbReference type="STRING" id="8187.ENSLCAP00010044168"/>
<protein>
    <recommendedName>
        <fullName evidence="5">EGF-like domain-containing protein</fullName>
    </recommendedName>
</protein>
<reference evidence="6" key="3">
    <citation type="submission" date="2025-09" db="UniProtKB">
        <authorList>
            <consortium name="Ensembl"/>
        </authorList>
    </citation>
    <scope>IDENTIFICATION</scope>
</reference>
<dbReference type="Ensembl" id="ENSLCAT00010045266.1">
    <property type="protein sequence ID" value="ENSLCAP00010044168.1"/>
    <property type="gene ID" value="ENSLCAG00010020542.1"/>
</dbReference>
<dbReference type="PANTHER" id="PTHR40472">
    <property type="entry name" value="RICIN B-TYPE LECTIN DOMAIN-CONTAINING PROTEIN"/>
    <property type="match status" value="1"/>
</dbReference>
<evidence type="ECO:0000256" key="4">
    <source>
        <dbReference type="SAM" id="SignalP"/>
    </source>
</evidence>
<proteinExistence type="predicted"/>
<dbReference type="SUPFAM" id="SSF57196">
    <property type="entry name" value="EGF/Laminin"/>
    <property type="match status" value="1"/>
</dbReference>
<dbReference type="InterPro" id="IPR000742">
    <property type="entry name" value="EGF"/>
</dbReference>
<dbReference type="PROSITE" id="PS01186">
    <property type="entry name" value="EGF_2"/>
    <property type="match status" value="1"/>
</dbReference>
<comment type="caution">
    <text evidence="1">Lacks conserved residue(s) required for the propagation of feature annotation.</text>
</comment>
<dbReference type="GeneTree" id="ENSGT01140000282662"/>
<dbReference type="SMART" id="SM00181">
    <property type="entry name" value="EGF"/>
    <property type="match status" value="1"/>
</dbReference>
<dbReference type="Gene3D" id="2.10.25.10">
    <property type="entry name" value="Laminin"/>
    <property type="match status" value="1"/>
</dbReference>
<dbReference type="PANTHER" id="PTHR40472:SF6">
    <property type="entry name" value="RICIN B-TYPE LECTIN DOMAIN-CONTAINING PROTEIN"/>
    <property type="match status" value="1"/>
</dbReference>
<evidence type="ECO:0000313" key="6">
    <source>
        <dbReference type="Ensembl" id="ENSLCAP00010044168.1"/>
    </source>
</evidence>
<keyword evidence="1" id="KW-0245">EGF-like domain</keyword>
<accession>A0A4W6F1A5</accession>
<keyword evidence="7" id="KW-1185">Reference proteome</keyword>
<evidence type="ECO:0000256" key="2">
    <source>
        <dbReference type="SAM" id="MobiDB-lite"/>
    </source>
</evidence>
<evidence type="ECO:0000256" key="3">
    <source>
        <dbReference type="SAM" id="Phobius"/>
    </source>
</evidence>
<keyword evidence="4" id="KW-0732">Signal</keyword>
<keyword evidence="3" id="KW-1133">Transmembrane helix</keyword>
<dbReference type="CDD" id="cd00054">
    <property type="entry name" value="EGF_CA"/>
    <property type="match status" value="1"/>
</dbReference>
<evidence type="ECO:0000313" key="7">
    <source>
        <dbReference type="Proteomes" id="UP000314980"/>
    </source>
</evidence>
<feature type="domain" description="EGF-like" evidence="5">
    <location>
        <begin position="489"/>
        <end position="527"/>
    </location>
</feature>
<name>A0A4W6F1A5_LATCA</name>
<feature type="transmembrane region" description="Helical" evidence="3">
    <location>
        <begin position="110"/>
        <end position="129"/>
    </location>
</feature>
<feature type="chain" id="PRO_5021481530" description="EGF-like domain-containing protein" evidence="4">
    <location>
        <begin position="44"/>
        <end position="586"/>
    </location>
</feature>
<keyword evidence="3" id="KW-0472">Membrane</keyword>
<dbReference type="PROSITE" id="PS00022">
    <property type="entry name" value="EGF_1"/>
    <property type="match status" value="1"/>
</dbReference>
<feature type="region of interest" description="Disordered" evidence="2">
    <location>
        <begin position="565"/>
        <end position="586"/>
    </location>
</feature>
<feature type="disulfide bond" evidence="1">
    <location>
        <begin position="498"/>
        <end position="515"/>
    </location>
</feature>
<dbReference type="Pfam" id="PF00008">
    <property type="entry name" value="EGF"/>
    <property type="match status" value="1"/>
</dbReference>
<feature type="disulfide bond" evidence="1">
    <location>
        <begin position="517"/>
        <end position="526"/>
    </location>
</feature>
<dbReference type="InParanoid" id="A0A4W6F1A5"/>
<dbReference type="PROSITE" id="PS50026">
    <property type="entry name" value="EGF_3"/>
    <property type="match status" value="1"/>
</dbReference>
<evidence type="ECO:0000256" key="1">
    <source>
        <dbReference type="PROSITE-ProRule" id="PRU00076"/>
    </source>
</evidence>
<keyword evidence="1" id="KW-1015">Disulfide bond</keyword>
<reference evidence="7" key="1">
    <citation type="submission" date="2015-09" db="EMBL/GenBank/DDBJ databases">
        <authorList>
            <person name="Sai Rama Sridatta P."/>
        </authorList>
    </citation>
    <scope>NUCLEOTIDE SEQUENCE [LARGE SCALE GENOMIC DNA]</scope>
</reference>